<sequence length="261" mass="29472">MLHDISPCGIAKVNVDAAQGISPEATLAVLKEVYDAWKTRKAVAEDVFSNLGETPSFMFASMGRPPSAEEVDMLRHVDKSFTRRDKMEIDRRLRAGDQWEDIIEEMTTNFHHTKMLRVAEKLAEEHNEYVGVSHLVSTQPPLANLEQDYPTIVLECHRSKLCIRPSPVMTWFRTNPGPLPLYTSCTPLQRKASSQESLKSESHLSEEDFSSSGEVNSDSGETSQRAKKKNVAFHADVATPTTPKLASRKLRRFYARVTRRL</sequence>
<accession>A0A7S1J0C6</accession>
<dbReference type="EMBL" id="HBGA01106375">
    <property type="protein sequence ID" value="CAD9028450.1"/>
    <property type="molecule type" value="Transcribed_RNA"/>
</dbReference>
<protein>
    <submittedName>
        <fullName evidence="2">Uncharacterized protein</fullName>
    </submittedName>
</protein>
<evidence type="ECO:0000313" key="2">
    <source>
        <dbReference type="EMBL" id="CAD9028450.1"/>
    </source>
</evidence>
<evidence type="ECO:0000256" key="1">
    <source>
        <dbReference type="SAM" id="MobiDB-lite"/>
    </source>
</evidence>
<proteinExistence type="predicted"/>
<reference evidence="2" key="1">
    <citation type="submission" date="2021-01" db="EMBL/GenBank/DDBJ databases">
        <authorList>
            <person name="Corre E."/>
            <person name="Pelletier E."/>
            <person name="Niang G."/>
            <person name="Scheremetjew M."/>
            <person name="Finn R."/>
            <person name="Kale V."/>
            <person name="Holt S."/>
            <person name="Cochrane G."/>
            <person name="Meng A."/>
            <person name="Brown T."/>
            <person name="Cohen L."/>
        </authorList>
    </citation>
    <scope>NUCLEOTIDE SEQUENCE</scope>
    <source>
        <strain evidence="2">NIES-381</strain>
    </source>
</reference>
<feature type="compositionally biased region" description="Polar residues" evidence="1">
    <location>
        <begin position="210"/>
        <end position="223"/>
    </location>
</feature>
<feature type="region of interest" description="Disordered" evidence="1">
    <location>
        <begin position="192"/>
        <end position="244"/>
    </location>
</feature>
<dbReference type="AlphaFoldDB" id="A0A7S1J0C6"/>
<name>A0A7S1J0C6_9EUGL</name>
<organism evidence="2">
    <name type="scientific">Eutreptiella gymnastica</name>
    <dbReference type="NCBI Taxonomy" id="73025"/>
    <lineage>
        <taxon>Eukaryota</taxon>
        <taxon>Discoba</taxon>
        <taxon>Euglenozoa</taxon>
        <taxon>Euglenida</taxon>
        <taxon>Spirocuta</taxon>
        <taxon>Euglenophyceae</taxon>
        <taxon>Eutreptiales</taxon>
        <taxon>Eutreptiaceae</taxon>
        <taxon>Eutreptiella</taxon>
    </lineage>
</organism>
<gene>
    <name evidence="2" type="ORF">EGYM00392_LOCUS39585</name>
</gene>